<dbReference type="AlphaFoldDB" id="A0A8H3LM85"/>
<accession>A0A8H3LM85</accession>
<gene>
    <name evidence="1" type="ORF">RCL2_001801400</name>
</gene>
<proteinExistence type="predicted"/>
<evidence type="ECO:0000313" key="2">
    <source>
        <dbReference type="Proteomes" id="UP000615446"/>
    </source>
</evidence>
<evidence type="ECO:0008006" key="3">
    <source>
        <dbReference type="Google" id="ProtNLM"/>
    </source>
</evidence>
<comment type="caution">
    <text evidence="1">The sequence shown here is derived from an EMBL/GenBank/DDBJ whole genome shotgun (WGS) entry which is preliminary data.</text>
</comment>
<protein>
    <recommendedName>
        <fullName evidence="3">Crinkler effector protein N-terminal domain-containing protein</fullName>
    </recommendedName>
</protein>
<sequence>MLVNFFVAQATKSEFIKSLFTLDHDVFGKTHYRNVYEDEEKQKFFEIGNNKKVPFEELTVGQLAGHIARKGKFESDISNLWKVDVDKSKLNPGSTKEDIEKLGGESMEFEYDFIYYFRENYKPTRNKIHIVAVIATTTTAGPSQQGAEQGPNWNDPSSIYEWIKQSFTLNRGRNRLVESFGATFELLQRKDTIDTLWNDIPSEQLNGIVNRFEIRESDDKTDNPIPILAGGPGIGKSRFLDEIERLLKQCDKGSSNKDLCDAIANMVVINVTYGNASSTDTIDLKAGGPASFAMRILFEYFRPHRTYDEDSIKIGKSLDLFDDKYFTCHPYFRICIGDLGGHVKSLEYFYRKFEEYLEQCERNPYQVKIEDVIISVKCTIESKYQLSLNSKWLKEPLTKAILGIPVDKYDVIKIGENEMSYQELSSKGVVNLFDYYEPMYWQNFEDFNAKFWALRLSLFRLLGYKKIKLGELLNGAKFSRGFPEEAEIVLPEDTKLCKLRHGYPATETNENKNMNGMEESFRCYTKLDCLKNEDIKNEKYMDFVFLNAPGAPWDVFNFLNYESSETGIFCVARQIKYTNIETMIIDQDSFNDEYERVSKAIKDVPIDNWALLFLTNAESRESLNITCKNNSALVSRKQFQDFYGFTYASRAQFASVS</sequence>
<organism evidence="1 2">
    <name type="scientific">Rhizophagus clarus</name>
    <dbReference type="NCBI Taxonomy" id="94130"/>
    <lineage>
        <taxon>Eukaryota</taxon>
        <taxon>Fungi</taxon>
        <taxon>Fungi incertae sedis</taxon>
        <taxon>Mucoromycota</taxon>
        <taxon>Glomeromycotina</taxon>
        <taxon>Glomeromycetes</taxon>
        <taxon>Glomerales</taxon>
        <taxon>Glomeraceae</taxon>
        <taxon>Rhizophagus</taxon>
    </lineage>
</organism>
<dbReference type="Proteomes" id="UP000615446">
    <property type="component" value="Unassembled WGS sequence"/>
</dbReference>
<name>A0A8H3LM85_9GLOM</name>
<dbReference type="OrthoDB" id="2429079at2759"/>
<evidence type="ECO:0000313" key="1">
    <source>
        <dbReference type="EMBL" id="GES91182.1"/>
    </source>
</evidence>
<reference evidence="1" key="1">
    <citation type="submission" date="2019-10" db="EMBL/GenBank/DDBJ databases">
        <title>Conservation and host-specific expression of non-tandemly repeated heterogenous ribosome RNA gene in arbuscular mycorrhizal fungi.</title>
        <authorList>
            <person name="Maeda T."/>
            <person name="Kobayashi Y."/>
            <person name="Nakagawa T."/>
            <person name="Ezawa T."/>
            <person name="Yamaguchi K."/>
            <person name="Bino T."/>
            <person name="Nishimoto Y."/>
            <person name="Shigenobu S."/>
            <person name="Kawaguchi M."/>
        </authorList>
    </citation>
    <scope>NUCLEOTIDE SEQUENCE</scope>
    <source>
        <strain evidence="1">HR1</strain>
    </source>
</reference>
<dbReference type="EMBL" id="BLAL01000197">
    <property type="protein sequence ID" value="GES91182.1"/>
    <property type="molecule type" value="Genomic_DNA"/>
</dbReference>